<dbReference type="Gene3D" id="3.90.1150.10">
    <property type="entry name" value="Aspartate Aminotransferase, domain 1"/>
    <property type="match status" value="1"/>
</dbReference>
<proteinExistence type="inferred from homology"/>
<dbReference type="PANTHER" id="PTHR48097:SF5">
    <property type="entry name" value="LOW SPECIFICITY L-THREONINE ALDOLASE"/>
    <property type="match status" value="1"/>
</dbReference>
<evidence type="ECO:0000256" key="2">
    <source>
        <dbReference type="ARBA" id="ARBA00006966"/>
    </source>
</evidence>
<accession>A0A0D3KY20</accession>
<dbReference type="AlphaFoldDB" id="A0A0D3KY20"/>
<organism evidence="5 6">
    <name type="scientific">Emiliania huxleyi (strain CCMP1516)</name>
    <dbReference type="NCBI Taxonomy" id="280463"/>
    <lineage>
        <taxon>Eukaryota</taxon>
        <taxon>Haptista</taxon>
        <taxon>Haptophyta</taxon>
        <taxon>Prymnesiophyceae</taxon>
        <taxon>Isochrysidales</taxon>
        <taxon>Noelaerhabdaceae</taxon>
        <taxon>Emiliania</taxon>
    </lineage>
</organism>
<dbReference type="STRING" id="2903.R1FNK6"/>
<dbReference type="InterPro" id="IPR015421">
    <property type="entry name" value="PyrdxlP-dep_Trfase_major"/>
</dbReference>
<reference evidence="5" key="2">
    <citation type="submission" date="2024-10" db="UniProtKB">
        <authorList>
            <consortium name="EnsemblProtists"/>
        </authorList>
    </citation>
    <scope>IDENTIFICATION</scope>
</reference>
<evidence type="ECO:0000259" key="4">
    <source>
        <dbReference type="Pfam" id="PF01212"/>
    </source>
</evidence>
<evidence type="ECO:0000313" key="6">
    <source>
        <dbReference type="Proteomes" id="UP000013827"/>
    </source>
</evidence>
<evidence type="ECO:0000256" key="1">
    <source>
        <dbReference type="ARBA" id="ARBA00001933"/>
    </source>
</evidence>
<dbReference type="InterPro" id="IPR001597">
    <property type="entry name" value="ArAA_b-elim_lyase/Thr_aldolase"/>
</dbReference>
<dbReference type="EnsemblProtists" id="EOD40655">
    <property type="protein sequence ID" value="EOD40655"/>
    <property type="gene ID" value="EMIHUDRAFT_222366"/>
</dbReference>
<dbReference type="GO" id="GO:0016829">
    <property type="term" value="F:lyase activity"/>
    <property type="evidence" value="ECO:0007669"/>
    <property type="project" value="InterPro"/>
</dbReference>
<evidence type="ECO:0000313" key="5">
    <source>
        <dbReference type="EnsemblProtists" id="EOD40655"/>
    </source>
</evidence>
<protein>
    <recommendedName>
        <fullName evidence="4">Aromatic amino acid beta-eliminating lyase/threonine aldolase domain-containing protein</fullName>
    </recommendedName>
</protein>
<dbReference type="KEGG" id="ehx:EMIHUDRAFT_222366"/>
<comment type="cofactor">
    <cofactor evidence="1">
        <name>pyridoxal 5'-phosphate</name>
        <dbReference type="ChEBI" id="CHEBI:597326"/>
    </cofactor>
</comment>
<comment type="similarity">
    <text evidence="2">Belongs to the threonine aldolase family.</text>
</comment>
<sequence length="355" mass="36277">MAALQQANVPRSCASYGADEYSAAAAAAVRDLFDAPDAYVLPTVSGIASDALAIASAAGPLDAVFCHRLSHIRLWQCGAVAFYSGGAPLQPLGGEDGKVCASELALALQSAAPLAAAPYAHRPSLLSLTQPTEAGTLYTGAELKALCALAHDYGLLVHMDGARLPNALVALGASASDLTWRAGVDMVSFGTTKGGTLAAEAVVVFEPAASLGGGAADAQLAKRAGHELSKSRFLAAQICAYLADGGGGVPLWRSSAERANASAADLARRLEAAAAGYDGDSFRWQHPVQTNQLFLSLPCTPRGDALVRALGTVGGTPWDSEEEGRQCVRLVTAFDTSEEEVAAAVGALEAALRGE</sequence>
<dbReference type="InterPro" id="IPR015424">
    <property type="entry name" value="PyrdxlP-dep_Trfase"/>
</dbReference>
<dbReference type="Gene3D" id="3.40.640.10">
    <property type="entry name" value="Type I PLP-dependent aspartate aminotransferase-like (Major domain)"/>
    <property type="match status" value="1"/>
</dbReference>
<evidence type="ECO:0000256" key="3">
    <source>
        <dbReference type="ARBA" id="ARBA00022898"/>
    </source>
</evidence>
<dbReference type="InterPro" id="IPR015422">
    <property type="entry name" value="PyrdxlP-dep_Trfase_small"/>
</dbReference>
<keyword evidence="6" id="KW-1185">Reference proteome</keyword>
<dbReference type="eggNOG" id="ENOG502S3GG">
    <property type="taxonomic scope" value="Eukaryota"/>
</dbReference>
<dbReference type="GO" id="GO:0006520">
    <property type="term" value="P:amino acid metabolic process"/>
    <property type="evidence" value="ECO:0007669"/>
    <property type="project" value="InterPro"/>
</dbReference>
<feature type="domain" description="Aromatic amino acid beta-eliminating lyase/threonine aldolase" evidence="4">
    <location>
        <begin position="6"/>
        <end position="273"/>
    </location>
</feature>
<dbReference type="OMA" id="HVPPYGN"/>
<dbReference type="HOGENOM" id="CLU_049619_0_0_1"/>
<dbReference type="PaxDb" id="2903-EOD40655"/>
<dbReference type="Pfam" id="PF01212">
    <property type="entry name" value="Beta_elim_lyase"/>
    <property type="match status" value="1"/>
</dbReference>
<reference evidence="6" key="1">
    <citation type="journal article" date="2013" name="Nature">
        <title>Pan genome of the phytoplankton Emiliania underpins its global distribution.</title>
        <authorList>
            <person name="Read B.A."/>
            <person name="Kegel J."/>
            <person name="Klute M.J."/>
            <person name="Kuo A."/>
            <person name="Lefebvre S.C."/>
            <person name="Maumus F."/>
            <person name="Mayer C."/>
            <person name="Miller J."/>
            <person name="Monier A."/>
            <person name="Salamov A."/>
            <person name="Young J."/>
            <person name="Aguilar M."/>
            <person name="Claverie J.M."/>
            <person name="Frickenhaus S."/>
            <person name="Gonzalez K."/>
            <person name="Herman E.K."/>
            <person name="Lin Y.C."/>
            <person name="Napier J."/>
            <person name="Ogata H."/>
            <person name="Sarno A.F."/>
            <person name="Shmutz J."/>
            <person name="Schroeder D."/>
            <person name="de Vargas C."/>
            <person name="Verret F."/>
            <person name="von Dassow P."/>
            <person name="Valentin K."/>
            <person name="Van de Peer Y."/>
            <person name="Wheeler G."/>
            <person name="Dacks J.B."/>
            <person name="Delwiche C.F."/>
            <person name="Dyhrman S.T."/>
            <person name="Glockner G."/>
            <person name="John U."/>
            <person name="Richards T."/>
            <person name="Worden A.Z."/>
            <person name="Zhang X."/>
            <person name="Grigoriev I.V."/>
            <person name="Allen A.E."/>
            <person name="Bidle K."/>
            <person name="Borodovsky M."/>
            <person name="Bowler C."/>
            <person name="Brownlee C."/>
            <person name="Cock J.M."/>
            <person name="Elias M."/>
            <person name="Gladyshev V.N."/>
            <person name="Groth M."/>
            <person name="Guda C."/>
            <person name="Hadaegh A."/>
            <person name="Iglesias-Rodriguez M.D."/>
            <person name="Jenkins J."/>
            <person name="Jones B.M."/>
            <person name="Lawson T."/>
            <person name="Leese F."/>
            <person name="Lindquist E."/>
            <person name="Lobanov A."/>
            <person name="Lomsadze A."/>
            <person name="Malik S.B."/>
            <person name="Marsh M.E."/>
            <person name="Mackinder L."/>
            <person name="Mock T."/>
            <person name="Mueller-Roeber B."/>
            <person name="Pagarete A."/>
            <person name="Parker M."/>
            <person name="Probert I."/>
            <person name="Quesneville H."/>
            <person name="Raines C."/>
            <person name="Rensing S.A."/>
            <person name="Riano-Pachon D.M."/>
            <person name="Richier S."/>
            <person name="Rokitta S."/>
            <person name="Shiraiwa Y."/>
            <person name="Soanes D.M."/>
            <person name="van der Giezen M."/>
            <person name="Wahlund T.M."/>
            <person name="Williams B."/>
            <person name="Wilson W."/>
            <person name="Wolfe G."/>
            <person name="Wurch L.L."/>
        </authorList>
    </citation>
    <scope>NUCLEOTIDE SEQUENCE</scope>
</reference>
<dbReference type="PANTHER" id="PTHR48097">
    <property type="entry name" value="L-THREONINE ALDOLASE-RELATED"/>
    <property type="match status" value="1"/>
</dbReference>
<dbReference type="RefSeq" id="XP_005793084.1">
    <property type="nucleotide sequence ID" value="XM_005793027.1"/>
</dbReference>
<dbReference type="GeneID" id="17285925"/>
<name>A0A0D3KY20_EMIH1</name>
<dbReference type="Proteomes" id="UP000013827">
    <property type="component" value="Unassembled WGS sequence"/>
</dbReference>
<keyword evidence="3" id="KW-0663">Pyridoxal phosphate</keyword>
<dbReference type="SUPFAM" id="SSF53383">
    <property type="entry name" value="PLP-dependent transferases"/>
    <property type="match status" value="1"/>
</dbReference>